<dbReference type="RefSeq" id="WP_353567614.1">
    <property type="nucleotide sequence ID" value="NZ_BAABRI010000015.1"/>
</dbReference>
<dbReference type="PANTHER" id="PTHR43191">
    <property type="entry name" value="RRNA METHYLTRANSFERASE 3"/>
    <property type="match status" value="1"/>
</dbReference>
<dbReference type="SUPFAM" id="SSF55315">
    <property type="entry name" value="L30e-like"/>
    <property type="match status" value="1"/>
</dbReference>
<keyword evidence="5" id="KW-1185">Reference proteome</keyword>
<dbReference type="Proteomes" id="UP001476282">
    <property type="component" value="Unassembled WGS sequence"/>
</dbReference>
<evidence type="ECO:0000313" key="4">
    <source>
        <dbReference type="EMBL" id="GAA5483502.1"/>
    </source>
</evidence>
<evidence type="ECO:0000313" key="5">
    <source>
        <dbReference type="Proteomes" id="UP001476282"/>
    </source>
</evidence>
<dbReference type="InterPro" id="IPR029028">
    <property type="entry name" value="Alpha/beta_knot_MTases"/>
</dbReference>
<dbReference type="EMBL" id="BAABRI010000015">
    <property type="protein sequence ID" value="GAA5483502.1"/>
    <property type="molecule type" value="Genomic_DNA"/>
</dbReference>
<dbReference type="PANTHER" id="PTHR43191:SF2">
    <property type="entry name" value="RRNA METHYLTRANSFERASE 3, MITOCHONDRIAL"/>
    <property type="match status" value="1"/>
</dbReference>
<dbReference type="InterPro" id="IPR029064">
    <property type="entry name" value="Ribosomal_eL30-like_sf"/>
</dbReference>
<evidence type="ECO:0000256" key="2">
    <source>
        <dbReference type="ARBA" id="ARBA00022679"/>
    </source>
</evidence>
<reference evidence="4 5" key="1">
    <citation type="submission" date="2024-02" db="EMBL/GenBank/DDBJ databases">
        <title>Haloferula sargassicola NBRC 104335.</title>
        <authorList>
            <person name="Ichikawa N."/>
            <person name="Katano-Makiyama Y."/>
            <person name="Hidaka K."/>
        </authorList>
    </citation>
    <scope>NUCLEOTIDE SEQUENCE [LARGE SCALE GENOMIC DNA]</scope>
    <source>
        <strain evidence="4 5">NBRC 104335</strain>
    </source>
</reference>
<dbReference type="Pfam" id="PF00588">
    <property type="entry name" value="SpoU_methylase"/>
    <property type="match status" value="1"/>
</dbReference>
<keyword evidence="1" id="KW-0489">Methyltransferase</keyword>
<protein>
    <submittedName>
        <fullName evidence="4">23S rRNA (Guanosine-2'-O-)-methyltransferase RlmB</fullName>
    </submittedName>
</protein>
<dbReference type="Gene3D" id="3.40.1280.10">
    <property type="match status" value="1"/>
</dbReference>
<name>A0ABP9US23_9BACT</name>
<accession>A0ABP9US23</accession>
<dbReference type="SUPFAM" id="SSF75217">
    <property type="entry name" value="alpha/beta knot"/>
    <property type="match status" value="1"/>
</dbReference>
<organism evidence="4 5">
    <name type="scientific">Haloferula sargassicola</name>
    <dbReference type="NCBI Taxonomy" id="490096"/>
    <lineage>
        <taxon>Bacteria</taxon>
        <taxon>Pseudomonadati</taxon>
        <taxon>Verrucomicrobiota</taxon>
        <taxon>Verrucomicrobiia</taxon>
        <taxon>Verrucomicrobiales</taxon>
        <taxon>Verrucomicrobiaceae</taxon>
        <taxon>Haloferula</taxon>
    </lineage>
</organism>
<evidence type="ECO:0000259" key="3">
    <source>
        <dbReference type="Pfam" id="PF00588"/>
    </source>
</evidence>
<keyword evidence="2" id="KW-0808">Transferase</keyword>
<dbReference type="CDD" id="cd18095">
    <property type="entry name" value="SpoU-like_rRNA-MTase"/>
    <property type="match status" value="1"/>
</dbReference>
<feature type="domain" description="tRNA/rRNA methyltransferase SpoU type" evidence="3">
    <location>
        <begin position="104"/>
        <end position="245"/>
    </location>
</feature>
<comment type="caution">
    <text evidence="4">The sequence shown here is derived from an EMBL/GenBank/DDBJ whole genome shotgun (WGS) entry which is preliminary data.</text>
</comment>
<dbReference type="InterPro" id="IPR029026">
    <property type="entry name" value="tRNA_m1G_MTases_N"/>
</dbReference>
<proteinExistence type="predicted"/>
<dbReference type="InterPro" id="IPR001537">
    <property type="entry name" value="SpoU_MeTrfase"/>
</dbReference>
<sequence>MEWIDELARQVRKRSDPWIVLEGRHAVEAAISGWWDVQGILAAEDCEWNLPTWSGLELTRVERAMLEGVAGYAFHRGVLGLAKLPEERSDVAALMQELGADARVVVCPSLADAANAGAIVRNAAALGAQAVIFGEDGVSPYERKAVRSSSGALFRIPVRVADGGQVLRCLKAAKFTLIGADGSEDSEGLGGYEWREEGREALVIGSEEKGLTSFWKRACDALVKIPMASGMDSLNAAAASAVLLWEMKMARE</sequence>
<gene>
    <name evidence="4" type="primary">rlmB_2</name>
    <name evidence="4" type="ORF">Hsar01_02735</name>
</gene>
<dbReference type="InterPro" id="IPR051259">
    <property type="entry name" value="rRNA_Methyltransferase"/>
</dbReference>
<evidence type="ECO:0000256" key="1">
    <source>
        <dbReference type="ARBA" id="ARBA00022603"/>
    </source>
</evidence>